<dbReference type="Proteomes" id="UP001056756">
    <property type="component" value="Chromosome"/>
</dbReference>
<protein>
    <submittedName>
        <fullName evidence="1">Uncharacterized protein</fullName>
    </submittedName>
</protein>
<reference evidence="1" key="1">
    <citation type="submission" date="2022-05" db="EMBL/GenBank/DDBJ databases">
        <title>Novel bacterial taxa in a minimal lignocellulolytic consortium and its capacity to transform plastics disclosed by genome-resolved metagenomics.</title>
        <authorList>
            <person name="Rodriguez C.A.D."/>
            <person name="Diaz-Garcia L."/>
            <person name="Herrera K."/>
            <person name="Tarazona N.A."/>
            <person name="Sproer C."/>
            <person name="Overmann J."/>
            <person name="Jimenez D.J."/>
        </authorList>
    </citation>
    <scope>NUCLEOTIDE SEQUENCE</scope>
    <source>
        <strain evidence="1">MAG5</strain>
    </source>
</reference>
<evidence type="ECO:0000313" key="1">
    <source>
        <dbReference type="EMBL" id="URN94106.1"/>
    </source>
</evidence>
<name>A0A9J6ZD82_9BACL</name>
<evidence type="ECO:0000313" key="2">
    <source>
        <dbReference type="Proteomes" id="UP001056756"/>
    </source>
</evidence>
<accession>A0A9J6ZD82</accession>
<dbReference type="EMBL" id="CP097899">
    <property type="protein sequence ID" value="URN94106.1"/>
    <property type="molecule type" value="Genomic_DNA"/>
</dbReference>
<gene>
    <name evidence="1" type="ORF">NAG76_20135</name>
</gene>
<dbReference type="KEGG" id="plig:NAG76_20135"/>
<organism evidence="1 2">
    <name type="scientific">Candidatus Pristimantibacillus lignocellulolyticus</name>
    <dbReference type="NCBI Taxonomy" id="2994561"/>
    <lineage>
        <taxon>Bacteria</taxon>
        <taxon>Bacillati</taxon>
        <taxon>Bacillota</taxon>
        <taxon>Bacilli</taxon>
        <taxon>Bacillales</taxon>
        <taxon>Paenibacillaceae</taxon>
        <taxon>Candidatus Pristimantibacillus</taxon>
    </lineage>
</organism>
<sequence length="391" mass="44958">MNLSDMLSYADITQLTRIASVYGCECNGNSKHELIQSILATVHRRDVIKEKLAKMELEELRFVNYLLFETRKSYSLEDLLARVQQCRFPALNEVQNTNTSVAEEKKKKVKPKKATKQQVIELTPREIIAKFKQQGWLFNGYAGNDRYLFHVPQDLKERFKITLAEVLSVAIERGTQPSIYREEGGQLLLDLKVMLNYIATYKPNVALDGTMHRRFVIQLNELFAIQEEMPGKGAWKFGYGKGFGEYPDRMAFMYDYCFSKGWLCIDGDTVDITKTGEIAKDSIGNQEMQSIISHWLKLYKGAIPNINSLYYWICSLSKDWTTIKSFEAVLEPYIKPYYFDSAGAILHKRIVKMLLHFGLIAIGESEQGIVIKRSVFGYKMVESLQTGNNKH</sequence>
<proteinExistence type="predicted"/>
<dbReference type="AlphaFoldDB" id="A0A9J6ZD82"/>